<name>A0A438HPZ3_VITVI</name>
<reference evidence="1 2" key="1">
    <citation type="journal article" date="2018" name="PLoS Genet.">
        <title>Population sequencing reveals clonal diversity and ancestral inbreeding in the grapevine cultivar Chardonnay.</title>
        <authorList>
            <person name="Roach M.J."/>
            <person name="Johnson D.L."/>
            <person name="Bohlmann J."/>
            <person name="van Vuuren H.J."/>
            <person name="Jones S.J."/>
            <person name="Pretorius I.S."/>
            <person name="Schmidt S.A."/>
            <person name="Borneman A.R."/>
        </authorList>
    </citation>
    <scope>NUCLEOTIDE SEQUENCE [LARGE SCALE GENOMIC DNA]</scope>
    <source>
        <strain evidence="2">cv. Chardonnay</strain>
        <tissue evidence="1">Leaf</tissue>
    </source>
</reference>
<organism evidence="1 2">
    <name type="scientific">Vitis vinifera</name>
    <name type="common">Grape</name>
    <dbReference type="NCBI Taxonomy" id="29760"/>
    <lineage>
        <taxon>Eukaryota</taxon>
        <taxon>Viridiplantae</taxon>
        <taxon>Streptophyta</taxon>
        <taxon>Embryophyta</taxon>
        <taxon>Tracheophyta</taxon>
        <taxon>Spermatophyta</taxon>
        <taxon>Magnoliopsida</taxon>
        <taxon>eudicotyledons</taxon>
        <taxon>Gunneridae</taxon>
        <taxon>Pentapetalae</taxon>
        <taxon>rosids</taxon>
        <taxon>Vitales</taxon>
        <taxon>Vitaceae</taxon>
        <taxon>Viteae</taxon>
        <taxon>Vitis</taxon>
    </lineage>
</organism>
<dbReference type="PANTHER" id="PTHR11439:SF467">
    <property type="entry name" value="INTEGRASE CATALYTIC DOMAIN-CONTAINING PROTEIN"/>
    <property type="match status" value="1"/>
</dbReference>
<dbReference type="EMBL" id="QGNW01000193">
    <property type="protein sequence ID" value="RVW86528.1"/>
    <property type="molecule type" value="Genomic_DNA"/>
</dbReference>
<sequence>MPMENLDWPLHQFDVKNAFFHGDLEEEVYMDIPPRYTASSEGKMACDDAKEISRLQEQLSTEFEMKNLGGLKRQLVTWRSKKQKVVALSSTEAKFRGMAKGLCELLWLRRLLTEISFASSSIMNLFCNNKAAINISHNPVQHDHTKNVEVNRHFIKQNLQEKIIQFPFVKPEDQLADILTKIVSNKNFYNSLDKLGIRDIYALT</sequence>
<evidence type="ECO:0000313" key="1">
    <source>
        <dbReference type="EMBL" id="RVW86528.1"/>
    </source>
</evidence>
<dbReference type="AlphaFoldDB" id="A0A438HPZ3"/>
<dbReference type="Proteomes" id="UP000288805">
    <property type="component" value="Unassembled WGS sequence"/>
</dbReference>
<comment type="caution">
    <text evidence="1">The sequence shown here is derived from an EMBL/GenBank/DDBJ whole genome shotgun (WGS) entry which is preliminary data.</text>
</comment>
<evidence type="ECO:0000313" key="2">
    <source>
        <dbReference type="Proteomes" id="UP000288805"/>
    </source>
</evidence>
<gene>
    <name evidence="1" type="primary">RE1_1674</name>
    <name evidence="1" type="ORF">CK203_042133</name>
</gene>
<accession>A0A438HPZ3</accession>
<protein>
    <submittedName>
        <fullName evidence="1">Retrovirus-related Pol polyprotein from transposon RE1</fullName>
    </submittedName>
</protein>
<proteinExistence type="predicted"/>
<dbReference type="PANTHER" id="PTHR11439">
    <property type="entry name" value="GAG-POL-RELATED RETROTRANSPOSON"/>
    <property type="match status" value="1"/>
</dbReference>
<dbReference type="CDD" id="cd09272">
    <property type="entry name" value="RNase_HI_RT_Ty1"/>
    <property type="match status" value="1"/>
</dbReference>